<evidence type="ECO:0000256" key="2">
    <source>
        <dbReference type="ARBA" id="ARBA00004496"/>
    </source>
</evidence>
<evidence type="ECO:0000313" key="20">
    <source>
        <dbReference type="EMBL" id="QEC48679.1"/>
    </source>
</evidence>
<dbReference type="HAMAP" id="MF_00605">
    <property type="entry name" value="TrmD"/>
    <property type="match status" value="1"/>
</dbReference>
<comment type="subunit">
    <text evidence="4 15 17">Homodimer.</text>
</comment>
<evidence type="ECO:0000256" key="6">
    <source>
        <dbReference type="ARBA" id="ARBA00014679"/>
    </source>
</evidence>
<evidence type="ECO:0000256" key="13">
    <source>
        <dbReference type="ARBA" id="ARBA00033392"/>
    </source>
</evidence>
<dbReference type="GO" id="GO:0052906">
    <property type="term" value="F:tRNA (guanine(37)-N1)-methyltransferase activity"/>
    <property type="evidence" value="ECO:0007669"/>
    <property type="project" value="UniProtKB-UniRule"/>
</dbReference>
<keyword evidence="10 15" id="KW-0949">S-adenosyl-L-methionine</keyword>
<evidence type="ECO:0000256" key="15">
    <source>
        <dbReference type="HAMAP-Rule" id="MF_00605"/>
    </source>
</evidence>
<evidence type="ECO:0000256" key="16">
    <source>
        <dbReference type="PIRSR" id="PIRSR000386-1"/>
    </source>
</evidence>
<protein>
    <recommendedName>
        <fullName evidence="6 15">tRNA (guanine-N(1)-)-methyltransferase</fullName>
        <ecNumber evidence="5 15">2.1.1.228</ecNumber>
    </recommendedName>
    <alternativeName>
        <fullName evidence="12 15">M1G-methyltransferase</fullName>
    </alternativeName>
    <alternativeName>
        <fullName evidence="13 15">tRNA [GM37] methyltransferase</fullName>
    </alternativeName>
</protein>
<dbReference type="GO" id="GO:0002939">
    <property type="term" value="P:tRNA N1-guanine methylation"/>
    <property type="evidence" value="ECO:0007669"/>
    <property type="project" value="TreeGrafter"/>
</dbReference>
<dbReference type="SUPFAM" id="SSF75217">
    <property type="entry name" value="alpha/beta knot"/>
    <property type="match status" value="1"/>
</dbReference>
<comment type="catalytic activity">
    <reaction evidence="14 15 17">
        <text>guanosine(37) in tRNA + S-adenosyl-L-methionine = N(1)-methylguanosine(37) in tRNA + S-adenosyl-L-homocysteine + H(+)</text>
        <dbReference type="Rhea" id="RHEA:36899"/>
        <dbReference type="Rhea" id="RHEA-COMP:10145"/>
        <dbReference type="Rhea" id="RHEA-COMP:10147"/>
        <dbReference type="ChEBI" id="CHEBI:15378"/>
        <dbReference type="ChEBI" id="CHEBI:57856"/>
        <dbReference type="ChEBI" id="CHEBI:59789"/>
        <dbReference type="ChEBI" id="CHEBI:73542"/>
        <dbReference type="ChEBI" id="CHEBI:74269"/>
        <dbReference type="EC" id="2.1.1.228"/>
    </reaction>
</comment>
<evidence type="ECO:0000256" key="4">
    <source>
        <dbReference type="ARBA" id="ARBA00011738"/>
    </source>
</evidence>
<evidence type="ECO:0000256" key="7">
    <source>
        <dbReference type="ARBA" id="ARBA00022490"/>
    </source>
</evidence>
<evidence type="ECO:0000256" key="18">
    <source>
        <dbReference type="SAM" id="MobiDB-lite"/>
    </source>
</evidence>
<dbReference type="RefSeq" id="WP_146920488.1">
    <property type="nucleotide sequence ID" value="NZ_CP042430.1"/>
</dbReference>
<dbReference type="OrthoDB" id="9807416at2"/>
<evidence type="ECO:0000256" key="8">
    <source>
        <dbReference type="ARBA" id="ARBA00022603"/>
    </source>
</evidence>
<gene>
    <name evidence="15 20" type="primary">trmD</name>
    <name evidence="20" type="ORF">FSW04_14595</name>
</gene>
<comment type="subcellular location">
    <subcellularLocation>
        <location evidence="2 15 17">Cytoplasm</location>
    </subcellularLocation>
</comment>
<keyword evidence="11 15" id="KW-0819">tRNA processing</keyword>
<dbReference type="CDD" id="cd18080">
    <property type="entry name" value="TrmD-like"/>
    <property type="match status" value="1"/>
</dbReference>
<keyword evidence="8 15" id="KW-0489">Methyltransferase</keyword>
<dbReference type="GO" id="GO:0005829">
    <property type="term" value="C:cytosol"/>
    <property type="evidence" value="ECO:0007669"/>
    <property type="project" value="TreeGrafter"/>
</dbReference>
<dbReference type="PIRSF" id="PIRSF000386">
    <property type="entry name" value="tRNA_mtase"/>
    <property type="match status" value="1"/>
</dbReference>
<dbReference type="Gene3D" id="3.40.1280.10">
    <property type="match status" value="1"/>
</dbReference>
<dbReference type="PANTHER" id="PTHR46417">
    <property type="entry name" value="TRNA (GUANINE-N(1)-)-METHYLTRANSFERASE"/>
    <property type="match status" value="1"/>
</dbReference>
<dbReference type="Proteomes" id="UP000321805">
    <property type="component" value="Chromosome"/>
</dbReference>
<keyword evidence="7 15" id="KW-0963">Cytoplasm</keyword>
<evidence type="ECO:0000256" key="3">
    <source>
        <dbReference type="ARBA" id="ARBA00007630"/>
    </source>
</evidence>
<evidence type="ECO:0000256" key="14">
    <source>
        <dbReference type="ARBA" id="ARBA00047783"/>
    </source>
</evidence>
<dbReference type="EMBL" id="CP042430">
    <property type="protein sequence ID" value="QEC48679.1"/>
    <property type="molecule type" value="Genomic_DNA"/>
</dbReference>
<evidence type="ECO:0000256" key="9">
    <source>
        <dbReference type="ARBA" id="ARBA00022679"/>
    </source>
</evidence>
<feature type="domain" description="tRNA methyltransferase TRMD/TRM10-type" evidence="19">
    <location>
        <begin position="1"/>
        <end position="222"/>
    </location>
</feature>
<evidence type="ECO:0000256" key="5">
    <source>
        <dbReference type="ARBA" id="ARBA00012807"/>
    </source>
</evidence>
<dbReference type="Pfam" id="PF01746">
    <property type="entry name" value="tRNA_m1G_MT"/>
    <property type="match status" value="1"/>
</dbReference>
<proteinExistence type="inferred from homology"/>
<keyword evidence="9 15" id="KW-0808">Transferase</keyword>
<dbReference type="AlphaFoldDB" id="A0A5B8U6B4"/>
<comment type="similarity">
    <text evidence="3 15 17">Belongs to the RNA methyltransferase TrmD family.</text>
</comment>
<organism evidence="20 21">
    <name type="scientific">Baekduia soli</name>
    <dbReference type="NCBI Taxonomy" id="496014"/>
    <lineage>
        <taxon>Bacteria</taxon>
        <taxon>Bacillati</taxon>
        <taxon>Actinomycetota</taxon>
        <taxon>Thermoleophilia</taxon>
        <taxon>Solirubrobacterales</taxon>
        <taxon>Baekduiaceae</taxon>
        <taxon>Baekduia</taxon>
    </lineage>
</organism>
<dbReference type="InterPro" id="IPR002649">
    <property type="entry name" value="tRNA_m1G_MeTrfase_TrmD"/>
</dbReference>
<dbReference type="EC" id="2.1.1.228" evidence="5 15"/>
<evidence type="ECO:0000313" key="21">
    <source>
        <dbReference type="Proteomes" id="UP000321805"/>
    </source>
</evidence>
<evidence type="ECO:0000256" key="17">
    <source>
        <dbReference type="RuleBase" id="RU003464"/>
    </source>
</evidence>
<dbReference type="InterPro" id="IPR029028">
    <property type="entry name" value="Alpha/beta_knot_MTases"/>
</dbReference>
<comment type="caution">
    <text evidence="15">Lacks conserved residue(s) required for the propagation of feature annotation.</text>
</comment>
<evidence type="ECO:0000256" key="12">
    <source>
        <dbReference type="ARBA" id="ARBA00029736"/>
    </source>
</evidence>
<dbReference type="PANTHER" id="PTHR46417:SF1">
    <property type="entry name" value="TRNA (GUANINE-N(1)-)-METHYLTRANSFERASE"/>
    <property type="match status" value="1"/>
</dbReference>
<feature type="compositionally biased region" description="Basic and acidic residues" evidence="18">
    <location>
        <begin position="231"/>
        <end position="242"/>
    </location>
</feature>
<comment type="function">
    <text evidence="1 15 17">Specifically methylates guanosine-37 in various tRNAs.</text>
</comment>
<dbReference type="InterPro" id="IPR023148">
    <property type="entry name" value="tRNA_m1G_MeTrfase_C_sf"/>
</dbReference>
<evidence type="ECO:0000259" key="19">
    <source>
        <dbReference type="Pfam" id="PF01746"/>
    </source>
</evidence>
<evidence type="ECO:0000256" key="11">
    <source>
        <dbReference type="ARBA" id="ARBA00022694"/>
    </source>
</evidence>
<evidence type="ECO:0000256" key="1">
    <source>
        <dbReference type="ARBA" id="ARBA00002634"/>
    </source>
</evidence>
<dbReference type="NCBIfam" id="NF000648">
    <property type="entry name" value="PRK00026.1"/>
    <property type="match status" value="1"/>
</dbReference>
<dbReference type="InterPro" id="IPR029026">
    <property type="entry name" value="tRNA_m1G_MTases_N"/>
</dbReference>
<feature type="binding site" evidence="15 16">
    <location>
        <position position="116"/>
    </location>
    <ligand>
        <name>S-adenosyl-L-methionine</name>
        <dbReference type="ChEBI" id="CHEBI:59789"/>
    </ligand>
</feature>
<dbReference type="Gene3D" id="1.10.1270.20">
    <property type="entry name" value="tRNA(m1g37)methyltransferase, domain 2"/>
    <property type="match status" value="1"/>
</dbReference>
<dbReference type="KEGG" id="bsol:FSW04_14595"/>
<name>A0A5B8U6B4_9ACTN</name>
<reference evidence="20 21" key="1">
    <citation type="journal article" date="2018" name="J. Microbiol.">
        <title>Baekduia soli gen. nov., sp. nov., a novel bacterium isolated from the soil of Baekdu Mountain and proposal of a novel family name, Baekduiaceae fam. nov.</title>
        <authorList>
            <person name="An D.S."/>
            <person name="Siddiqi M.Z."/>
            <person name="Kim K.H."/>
            <person name="Yu H.S."/>
            <person name="Im W.T."/>
        </authorList>
    </citation>
    <scope>NUCLEOTIDE SEQUENCE [LARGE SCALE GENOMIC DNA]</scope>
    <source>
        <strain evidence="20 21">BR7-21</strain>
    </source>
</reference>
<feature type="region of interest" description="Disordered" evidence="18">
    <location>
        <begin position="218"/>
        <end position="268"/>
    </location>
</feature>
<dbReference type="NCBIfam" id="TIGR00088">
    <property type="entry name" value="trmD"/>
    <property type="match status" value="1"/>
</dbReference>
<accession>A0A5B8U6B4</accession>
<sequence length="268" mass="29439">MQLDVVSLFPEWFDWFSTQRHVRNALARGHEVRTFNPRDWTPLSGGQVDDTPFGGGAGMVLRVDVMDQALRGIYGQDPVDLRTQRRVIALTPGGRMLDDAFVDELAAEPAITLLCGRYEGFDERIVQHFASDAVSVGRYVLSGGELAAMVVMDTVLRKQPGALGHAESSLEESFSRALGGDPEYPHYTRPAEYRGWKVPPVLLSGHHEEIAGWRRMRSHERGVVGPTARPPDPEITERRRPGGPDPFGPMSDAAPRGGGPDPFGPMSS</sequence>
<keyword evidence="21" id="KW-1185">Reference proteome</keyword>
<dbReference type="InterPro" id="IPR016009">
    <property type="entry name" value="tRNA_MeTrfase_TRMD/TRM10"/>
</dbReference>
<evidence type="ECO:0000256" key="10">
    <source>
        <dbReference type="ARBA" id="ARBA00022691"/>
    </source>
</evidence>